<dbReference type="EMBL" id="KN837131">
    <property type="protein sequence ID" value="KIJ42287.1"/>
    <property type="molecule type" value="Genomic_DNA"/>
</dbReference>
<sequence length="139" mass="16739">LYLTYRSLENWEDRQDILRCNPKFFGHPRYDFVVINTNPISFGRIYALFSCQSRSKICYDITLIRQLRPSSWKPRTKWEGCKVFEEKEYGFFFVKYLIRGCHMIPTFEKSGKVFYLNDLIDGDAFLRFFLEERLSQTAL</sequence>
<accession>A0A0C9VKR9</accession>
<name>A0A0C9VKR9_SPHS4</name>
<feature type="non-terminal residue" evidence="1">
    <location>
        <position position="1"/>
    </location>
</feature>
<dbReference type="AlphaFoldDB" id="A0A0C9VKR9"/>
<keyword evidence="2" id="KW-1185">Reference proteome</keyword>
<organism evidence="1 2">
    <name type="scientific">Sphaerobolus stellatus (strain SS14)</name>
    <dbReference type="NCBI Taxonomy" id="990650"/>
    <lineage>
        <taxon>Eukaryota</taxon>
        <taxon>Fungi</taxon>
        <taxon>Dikarya</taxon>
        <taxon>Basidiomycota</taxon>
        <taxon>Agaricomycotina</taxon>
        <taxon>Agaricomycetes</taxon>
        <taxon>Phallomycetidae</taxon>
        <taxon>Geastrales</taxon>
        <taxon>Sphaerobolaceae</taxon>
        <taxon>Sphaerobolus</taxon>
    </lineage>
</organism>
<protein>
    <submittedName>
        <fullName evidence="1">Uncharacterized protein</fullName>
    </submittedName>
</protein>
<evidence type="ECO:0000313" key="1">
    <source>
        <dbReference type="EMBL" id="KIJ42287.1"/>
    </source>
</evidence>
<proteinExistence type="predicted"/>
<reference evidence="1 2" key="1">
    <citation type="submission" date="2014-06" db="EMBL/GenBank/DDBJ databases">
        <title>Evolutionary Origins and Diversification of the Mycorrhizal Mutualists.</title>
        <authorList>
            <consortium name="DOE Joint Genome Institute"/>
            <consortium name="Mycorrhizal Genomics Consortium"/>
            <person name="Kohler A."/>
            <person name="Kuo A."/>
            <person name="Nagy L.G."/>
            <person name="Floudas D."/>
            <person name="Copeland A."/>
            <person name="Barry K.W."/>
            <person name="Cichocki N."/>
            <person name="Veneault-Fourrey C."/>
            <person name="LaButti K."/>
            <person name="Lindquist E.A."/>
            <person name="Lipzen A."/>
            <person name="Lundell T."/>
            <person name="Morin E."/>
            <person name="Murat C."/>
            <person name="Riley R."/>
            <person name="Ohm R."/>
            <person name="Sun H."/>
            <person name="Tunlid A."/>
            <person name="Henrissat B."/>
            <person name="Grigoriev I.V."/>
            <person name="Hibbett D.S."/>
            <person name="Martin F."/>
        </authorList>
    </citation>
    <scope>NUCLEOTIDE SEQUENCE [LARGE SCALE GENOMIC DNA]</scope>
    <source>
        <strain evidence="1 2">SS14</strain>
    </source>
</reference>
<dbReference type="HOGENOM" id="CLU_132233_0_0_1"/>
<gene>
    <name evidence="1" type="ORF">M422DRAFT_171381</name>
</gene>
<dbReference type="OrthoDB" id="3239511at2759"/>
<dbReference type="Proteomes" id="UP000054279">
    <property type="component" value="Unassembled WGS sequence"/>
</dbReference>
<evidence type="ECO:0000313" key="2">
    <source>
        <dbReference type="Proteomes" id="UP000054279"/>
    </source>
</evidence>